<dbReference type="GO" id="GO:0016020">
    <property type="term" value="C:membrane"/>
    <property type="evidence" value="ECO:0007669"/>
    <property type="project" value="UniProtKB-SubCell"/>
</dbReference>
<dbReference type="Gene3D" id="1.20.1070.10">
    <property type="entry name" value="Rhodopsin 7-helix transmembrane proteins"/>
    <property type="match status" value="1"/>
</dbReference>
<comment type="subcellular location">
    <subcellularLocation>
        <location evidence="1">Membrane</location>
    </subcellularLocation>
</comment>
<feature type="domain" description="G-protein coupled receptors family 1 profile" evidence="6">
    <location>
        <begin position="35"/>
        <end position="248"/>
    </location>
</feature>
<reference evidence="7" key="1">
    <citation type="submission" date="2021-02" db="EMBL/GenBank/DDBJ databases">
        <authorList>
            <person name="Nowell W R."/>
        </authorList>
    </citation>
    <scope>NUCLEOTIDE SEQUENCE</scope>
</reference>
<dbReference type="PROSITE" id="PS50262">
    <property type="entry name" value="G_PROTEIN_RECEP_F1_2"/>
    <property type="match status" value="1"/>
</dbReference>
<comment type="caution">
    <text evidence="7">The sequence shown here is derived from an EMBL/GenBank/DDBJ whole genome shotgun (WGS) entry which is preliminary data.</text>
</comment>
<evidence type="ECO:0000256" key="3">
    <source>
        <dbReference type="ARBA" id="ARBA00022989"/>
    </source>
</evidence>
<keyword evidence="3 5" id="KW-1133">Transmembrane helix</keyword>
<evidence type="ECO:0000313" key="7">
    <source>
        <dbReference type="EMBL" id="CAF1380823.1"/>
    </source>
</evidence>
<dbReference type="EMBL" id="CAJOBD010003971">
    <property type="protein sequence ID" value="CAF3974699.1"/>
    <property type="molecule type" value="Genomic_DNA"/>
</dbReference>
<evidence type="ECO:0000256" key="5">
    <source>
        <dbReference type="SAM" id="Phobius"/>
    </source>
</evidence>
<sequence length="321" mass="37314">MSTAPSSNVFITSLKLIQTNIFRIGGPILIVFGTISCLLSCIIFRQRNLRKNPCTIYFLSFNLSNLLLIYSSLLPVMLETGYNIQPSSYSLIQCRFRLYALSLFDCLSSFYLILASIDRMYVTSPNVHLRNRSNNCFAYKSIIIGTLFWMIFSSHALIFREIVPSITNDITCNFKPGIYMIFLANYSLIKGISVAFLMILFGLLAIKNIRRLRRINVVTDGRNNSYVPSSKDRKLIYMVLMNIIVYILFDSIKTLYLMYEQITQYHIKNDLQKQMDNFFRSIGGFSLYIRFCICGYINLLVSGSIIRQEIKKIFLWRRIFH</sequence>
<feature type="transmembrane region" description="Helical" evidence="5">
    <location>
        <begin position="98"/>
        <end position="117"/>
    </location>
</feature>
<accession>A0A815JGT9</accession>
<feature type="transmembrane region" description="Helical" evidence="5">
    <location>
        <begin position="20"/>
        <end position="44"/>
    </location>
</feature>
<feature type="transmembrane region" description="Helical" evidence="5">
    <location>
        <begin position="178"/>
        <end position="206"/>
    </location>
</feature>
<evidence type="ECO:0000256" key="2">
    <source>
        <dbReference type="ARBA" id="ARBA00022692"/>
    </source>
</evidence>
<feature type="transmembrane region" description="Helical" evidence="5">
    <location>
        <begin position="56"/>
        <end position="78"/>
    </location>
</feature>
<dbReference type="Proteomes" id="UP000663864">
    <property type="component" value="Unassembled WGS sequence"/>
</dbReference>
<dbReference type="AlphaFoldDB" id="A0A815JGT9"/>
<protein>
    <recommendedName>
        <fullName evidence="6">G-protein coupled receptors family 1 profile domain-containing protein</fullName>
    </recommendedName>
</protein>
<name>A0A815JGT9_9BILA</name>
<feature type="transmembrane region" description="Helical" evidence="5">
    <location>
        <begin position="137"/>
        <end position="158"/>
    </location>
</feature>
<evidence type="ECO:0000313" key="8">
    <source>
        <dbReference type="EMBL" id="CAF3974699.1"/>
    </source>
</evidence>
<evidence type="ECO:0000259" key="6">
    <source>
        <dbReference type="PROSITE" id="PS50262"/>
    </source>
</evidence>
<organism evidence="7 9">
    <name type="scientific">Rotaria sordida</name>
    <dbReference type="NCBI Taxonomy" id="392033"/>
    <lineage>
        <taxon>Eukaryota</taxon>
        <taxon>Metazoa</taxon>
        <taxon>Spiralia</taxon>
        <taxon>Gnathifera</taxon>
        <taxon>Rotifera</taxon>
        <taxon>Eurotatoria</taxon>
        <taxon>Bdelloidea</taxon>
        <taxon>Philodinida</taxon>
        <taxon>Philodinidae</taxon>
        <taxon>Rotaria</taxon>
    </lineage>
</organism>
<evidence type="ECO:0000256" key="1">
    <source>
        <dbReference type="ARBA" id="ARBA00004370"/>
    </source>
</evidence>
<evidence type="ECO:0000256" key="4">
    <source>
        <dbReference type="ARBA" id="ARBA00023136"/>
    </source>
</evidence>
<dbReference type="SUPFAM" id="SSF81321">
    <property type="entry name" value="Family A G protein-coupled receptor-like"/>
    <property type="match status" value="1"/>
</dbReference>
<feature type="transmembrane region" description="Helical" evidence="5">
    <location>
        <begin position="235"/>
        <end position="258"/>
    </location>
</feature>
<gene>
    <name evidence="8" type="ORF">JBS370_LOCUS24833</name>
    <name evidence="7" type="ORF">ZHD862_LOCUS32105</name>
</gene>
<dbReference type="Proteomes" id="UP000663836">
    <property type="component" value="Unassembled WGS sequence"/>
</dbReference>
<proteinExistence type="predicted"/>
<feature type="transmembrane region" description="Helical" evidence="5">
    <location>
        <begin position="278"/>
        <end position="301"/>
    </location>
</feature>
<dbReference type="InterPro" id="IPR017452">
    <property type="entry name" value="GPCR_Rhodpsn_7TM"/>
</dbReference>
<evidence type="ECO:0000313" key="9">
    <source>
        <dbReference type="Proteomes" id="UP000663864"/>
    </source>
</evidence>
<keyword evidence="4 5" id="KW-0472">Membrane</keyword>
<keyword evidence="2 5" id="KW-0812">Transmembrane</keyword>
<dbReference type="EMBL" id="CAJNOT010003387">
    <property type="protein sequence ID" value="CAF1380823.1"/>
    <property type="molecule type" value="Genomic_DNA"/>
</dbReference>